<dbReference type="EMBL" id="PDXD01000050">
    <property type="protein sequence ID" value="RYN68176.1"/>
    <property type="molecule type" value="Genomic_DNA"/>
</dbReference>
<feature type="compositionally biased region" description="Polar residues" evidence="1">
    <location>
        <begin position="1"/>
        <end position="25"/>
    </location>
</feature>
<evidence type="ECO:0000313" key="2">
    <source>
        <dbReference type="EMBL" id="RYN68176.1"/>
    </source>
</evidence>
<feature type="region of interest" description="Disordered" evidence="1">
    <location>
        <begin position="1"/>
        <end position="34"/>
    </location>
</feature>
<accession>A0A4Q4N3P5</accession>
<sequence>MLGFRTASTTKQHTPQGSTTVTNTKDYLPQGDRP</sequence>
<evidence type="ECO:0000256" key="1">
    <source>
        <dbReference type="SAM" id="MobiDB-lite"/>
    </source>
</evidence>
<gene>
    <name evidence="2" type="ORF">AA0117_g11368</name>
</gene>
<evidence type="ECO:0000313" key="3">
    <source>
        <dbReference type="Proteomes" id="UP000291422"/>
    </source>
</evidence>
<proteinExistence type="predicted"/>
<comment type="caution">
    <text evidence="2">The sequence shown here is derived from an EMBL/GenBank/DDBJ whole genome shotgun (WGS) entry which is preliminary data.</text>
</comment>
<organism evidence="2 3">
    <name type="scientific">Alternaria alternata</name>
    <name type="common">Alternaria rot fungus</name>
    <name type="synonym">Torula alternata</name>
    <dbReference type="NCBI Taxonomy" id="5599"/>
    <lineage>
        <taxon>Eukaryota</taxon>
        <taxon>Fungi</taxon>
        <taxon>Dikarya</taxon>
        <taxon>Ascomycota</taxon>
        <taxon>Pezizomycotina</taxon>
        <taxon>Dothideomycetes</taxon>
        <taxon>Pleosporomycetidae</taxon>
        <taxon>Pleosporales</taxon>
        <taxon>Pleosporineae</taxon>
        <taxon>Pleosporaceae</taxon>
        <taxon>Alternaria</taxon>
        <taxon>Alternaria sect. Alternaria</taxon>
        <taxon>Alternaria alternata complex</taxon>
    </lineage>
</organism>
<protein>
    <submittedName>
        <fullName evidence="2">Uncharacterized protein</fullName>
    </submittedName>
</protein>
<dbReference type="AlphaFoldDB" id="A0A4Q4N3P5"/>
<reference evidence="3" key="1">
    <citation type="journal article" date="2019" name="bioRxiv">
        <title>Genomics, evolutionary history and diagnostics of the Alternaria alternata species group including apple and Asian pear pathotypes.</title>
        <authorList>
            <person name="Armitage A.D."/>
            <person name="Cockerton H.M."/>
            <person name="Sreenivasaprasad S."/>
            <person name="Woodhall J.W."/>
            <person name="Lane C.R."/>
            <person name="Harrison R.J."/>
            <person name="Clarkson J.P."/>
        </authorList>
    </citation>
    <scope>NUCLEOTIDE SEQUENCE [LARGE SCALE GENOMIC DNA]</scope>
    <source>
        <strain evidence="3">FERA 1177</strain>
    </source>
</reference>
<dbReference type="Proteomes" id="UP000291422">
    <property type="component" value="Unassembled WGS sequence"/>
</dbReference>
<name>A0A4Q4N3P5_ALTAL</name>